<name>A0AAQ4E7E9_AMBAM</name>
<evidence type="ECO:0000256" key="7">
    <source>
        <dbReference type="RuleBase" id="RU003832"/>
    </source>
</evidence>
<comment type="subcellular location">
    <subcellularLocation>
        <location evidence="1">Golgi apparatus membrane</location>
        <topology evidence="1">Single-pass type II membrane protein</topology>
    </subcellularLocation>
    <subcellularLocation>
        <location evidence="7">Golgi apparatus</location>
        <location evidence="7">Golgi stack membrane</location>
        <topology evidence="7">Single-pass type II membrane protein</topology>
    </subcellularLocation>
</comment>
<proteinExistence type="inferred from homology"/>
<dbReference type="GO" id="GO:0032580">
    <property type="term" value="C:Golgi cisterna membrane"/>
    <property type="evidence" value="ECO:0007669"/>
    <property type="project" value="UniProtKB-SubCell"/>
</dbReference>
<dbReference type="PANTHER" id="PTHR48438">
    <property type="entry name" value="ALPHA-(1,3)-FUCOSYLTRANSFERASE C-RELATED"/>
    <property type="match status" value="1"/>
</dbReference>
<keyword evidence="6 7" id="KW-0333">Golgi apparatus</keyword>
<gene>
    <name evidence="9" type="ORF">V5799_012947</name>
</gene>
<reference evidence="9 10" key="1">
    <citation type="journal article" date="2023" name="Arcadia Sci">
        <title>De novo assembly of a long-read Amblyomma americanum tick genome.</title>
        <authorList>
            <person name="Chou S."/>
            <person name="Poskanzer K.E."/>
            <person name="Rollins M."/>
            <person name="Thuy-Boun P.S."/>
        </authorList>
    </citation>
    <scope>NUCLEOTIDE SEQUENCE [LARGE SCALE GENOMIC DNA]</scope>
    <source>
        <strain evidence="9">F_SG_1</strain>
        <tissue evidence="9">Salivary glands</tissue>
    </source>
</reference>
<evidence type="ECO:0000313" key="10">
    <source>
        <dbReference type="Proteomes" id="UP001321473"/>
    </source>
</evidence>
<organism evidence="9 10">
    <name type="scientific">Amblyomma americanum</name>
    <name type="common">Lone star tick</name>
    <dbReference type="NCBI Taxonomy" id="6943"/>
    <lineage>
        <taxon>Eukaryota</taxon>
        <taxon>Metazoa</taxon>
        <taxon>Ecdysozoa</taxon>
        <taxon>Arthropoda</taxon>
        <taxon>Chelicerata</taxon>
        <taxon>Arachnida</taxon>
        <taxon>Acari</taxon>
        <taxon>Parasitiformes</taxon>
        <taxon>Ixodida</taxon>
        <taxon>Ixodoidea</taxon>
        <taxon>Ixodidae</taxon>
        <taxon>Amblyomminae</taxon>
        <taxon>Amblyomma</taxon>
    </lineage>
</organism>
<comment type="pathway">
    <text evidence="2">Protein modification; protein glycosylation.</text>
</comment>
<evidence type="ECO:0000256" key="4">
    <source>
        <dbReference type="ARBA" id="ARBA00022676"/>
    </source>
</evidence>
<accession>A0AAQ4E7E9</accession>
<comment type="caution">
    <text evidence="9">The sequence shown here is derived from an EMBL/GenBank/DDBJ whole genome shotgun (WGS) entry which is preliminary data.</text>
</comment>
<evidence type="ECO:0000256" key="2">
    <source>
        <dbReference type="ARBA" id="ARBA00004922"/>
    </source>
</evidence>
<keyword evidence="7" id="KW-0812">Transmembrane</keyword>
<keyword evidence="7" id="KW-0472">Membrane</keyword>
<dbReference type="PANTHER" id="PTHR48438:SF1">
    <property type="entry name" value="ALPHA-(1,3)-FUCOSYLTRANSFERASE C-RELATED"/>
    <property type="match status" value="1"/>
</dbReference>
<dbReference type="EMBL" id="JARKHS020020876">
    <property type="protein sequence ID" value="KAK8770588.1"/>
    <property type="molecule type" value="Genomic_DNA"/>
</dbReference>
<dbReference type="EC" id="2.4.1.-" evidence="7"/>
<keyword evidence="5 7" id="KW-0808">Transferase</keyword>
<dbReference type="Pfam" id="PF00852">
    <property type="entry name" value="Glyco_transf_10"/>
    <property type="match status" value="1"/>
</dbReference>
<dbReference type="InterPro" id="IPR001503">
    <property type="entry name" value="Glyco_trans_10"/>
</dbReference>
<keyword evidence="4 7" id="KW-0328">Glycosyltransferase</keyword>
<feature type="domain" description="Fucosyltransferase C-terminal" evidence="8">
    <location>
        <begin position="33"/>
        <end position="148"/>
    </location>
</feature>
<dbReference type="InterPro" id="IPR038577">
    <property type="entry name" value="GT10-like_C_sf"/>
</dbReference>
<sequence length="174" mass="19989">MEVLTEVMSALEGSTVRGCGTFDCGRLQLYLGEYAKNFHFLFVAESSGCYEHPLEAIYDAFRYDLVPVYFGQKTPVGLPEHSFVDAFAMLPATDIIDYLSALLKNWDLYSAFFKWKKEHVPNNRDDLCYLCDALKLNLERQTTDVVAWWKKSNLCPPNHRISQAHSHPHDSYVL</sequence>
<keyword evidence="10" id="KW-1185">Reference proteome</keyword>
<evidence type="ECO:0000313" key="9">
    <source>
        <dbReference type="EMBL" id="KAK8770588.1"/>
    </source>
</evidence>
<evidence type="ECO:0000259" key="8">
    <source>
        <dbReference type="Pfam" id="PF00852"/>
    </source>
</evidence>
<dbReference type="GO" id="GO:0008417">
    <property type="term" value="F:fucosyltransferase activity"/>
    <property type="evidence" value="ECO:0007669"/>
    <property type="project" value="InterPro"/>
</dbReference>
<comment type="similarity">
    <text evidence="3 7">Belongs to the glycosyltransferase 10 family.</text>
</comment>
<evidence type="ECO:0000256" key="3">
    <source>
        <dbReference type="ARBA" id="ARBA00008919"/>
    </source>
</evidence>
<dbReference type="Gene3D" id="3.40.50.11660">
    <property type="entry name" value="Glycosyl transferase family 10, C-terminal domain"/>
    <property type="match status" value="1"/>
</dbReference>
<dbReference type="SUPFAM" id="SSF53756">
    <property type="entry name" value="UDP-Glycosyltransferase/glycogen phosphorylase"/>
    <property type="match status" value="1"/>
</dbReference>
<protein>
    <recommendedName>
        <fullName evidence="7">Fucosyltransferase</fullName>
        <ecNumber evidence="7">2.4.1.-</ecNumber>
    </recommendedName>
</protein>
<evidence type="ECO:0000256" key="5">
    <source>
        <dbReference type="ARBA" id="ARBA00022679"/>
    </source>
</evidence>
<evidence type="ECO:0000256" key="1">
    <source>
        <dbReference type="ARBA" id="ARBA00004323"/>
    </source>
</evidence>
<evidence type="ECO:0000256" key="6">
    <source>
        <dbReference type="ARBA" id="ARBA00023034"/>
    </source>
</evidence>
<dbReference type="Proteomes" id="UP001321473">
    <property type="component" value="Unassembled WGS sequence"/>
</dbReference>
<dbReference type="GO" id="GO:0000139">
    <property type="term" value="C:Golgi membrane"/>
    <property type="evidence" value="ECO:0007669"/>
    <property type="project" value="UniProtKB-SubCell"/>
</dbReference>
<dbReference type="AlphaFoldDB" id="A0AAQ4E7E9"/>
<dbReference type="InterPro" id="IPR055270">
    <property type="entry name" value="Glyco_tran_10_C"/>
</dbReference>